<protein>
    <submittedName>
        <fullName evidence="2">Uncharacterized protein</fullName>
    </submittedName>
</protein>
<sequence length="159" mass="17389">MTASPTLLASSFSTGPDTSSLSVFSDGPKTRFKTVVQAMQITEDNGTWGPANDTFTVYVMGDDFSSNLPNYGPDVTVRFLPMSEMSQIKNKEDNVVYQTERLEFVLTSVNGTETWTQGAQQWLLTGEVSEMSRNVATSSGSSVVKWWAALLVVVQALWG</sequence>
<dbReference type="RefSeq" id="XP_066832343.1">
    <property type="nucleotide sequence ID" value="XM_066975734.1"/>
</dbReference>
<evidence type="ECO:0000313" key="2">
    <source>
        <dbReference type="EMBL" id="CAK9441537.1"/>
    </source>
</evidence>
<evidence type="ECO:0000256" key="1">
    <source>
        <dbReference type="SAM" id="MobiDB-lite"/>
    </source>
</evidence>
<accession>A0ABP0ZVC7</accession>
<dbReference type="Proteomes" id="UP001497383">
    <property type="component" value="Chromosome 7"/>
</dbReference>
<proteinExistence type="predicted"/>
<gene>
    <name evidence="2" type="ORF">LODBEIA_P54050</name>
</gene>
<name>A0ABP0ZVC7_9ASCO</name>
<reference evidence="2 3" key="1">
    <citation type="submission" date="2024-03" db="EMBL/GenBank/DDBJ databases">
        <authorList>
            <person name="Brejova B."/>
        </authorList>
    </citation>
    <scope>NUCLEOTIDE SEQUENCE [LARGE SCALE GENOMIC DNA]</scope>
    <source>
        <strain evidence="2 3">CBS 14171</strain>
    </source>
</reference>
<dbReference type="EMBL" id="OZ022411">
    <property type="protein sequence ID" value="CAK9441537.1"/>
    <property type="molecule type" value="Genomic_DNA"/>
</dbReference>
<feature type="region of interest" description="Disordered" evidence="1">
    <location>
        <begin position="1"/>
        <end position="20"/>
    </location>
</feature>
<keyword evidence="3" id="KW-1185">Reference proteome</keyword>
<dbReference type="GeneID" id="92210601"/>
<organism evidence="2 3">
    <name type="scientific">Lodderomyces beijingensis</name>
    <dbReference type="NCBI Taxonomy" id="1775926"/>
    <lineage>
        <taxon>Eukaryota</taxon>
        <taxon>Fungi</taxon>
        <taxon>Dikarya</taxon>
        <taxon>Ascomycota</taxon>
        <taxon>Saccharomycotina</taxon>
        <taxon>Pichiomycetes</taxon>
        <taxon>Debaryomycetaceae</taxon>
        <taxon>Candida/Lodderomyces clade</taxon>
        <taxon>Lodderomyces</taxon>
    </lineage>
</organism>
<evidence type="ECO:0000313" key="3">
    <source>
        <dbReference type="Proteomes" id="UP001497383"/>
    </source>
</evidence>